<keyword evidence="2 11" id="KW-0004">4Fe-4S</keyword>
<dbReference type="Pfam" id="PF01077">
    <property type="entry name" value="NIR_SIR"/>
    <property type="match status" value="2"/>
</dbReference>
<evidence type="ECO:0000256" key="1">
    <source>
        <dbReference type="ARBA" id="ARBA00010429"/>
    </source>
</evidence>
<dbReference type="NCBIfam" id="TIGR02041">
    <property type="entry name" value="CysI"/>
    <property type="match status" value="1"/>
</dbReference>
<dbReference type="SUPFAM" id="SSF55124">
    <property type="entry name" value="Nitrite/Sulfite reductase N-terminal domain-like"/>
    <property type="match status" value="2"/>
</dbReference>
<keyword evidence="6 11" id="KW-0521">NADP</keyword>
<keyword evidence="8 11" id="KW-0408">Iron</keyword>
<feature type="domain" description="Nitrite/sulphite reductase 4Fe-4S" evidence="12">
    <location>
        <begin position="479"/>
        <end position="564"/>
    </location>
</feature>
<feature type="binding site" evidence="11">
    <location>
        <position position="445"/>
    </location>
    <ligand>
        <name>[4Fe-4S] cluster</name>
        <dbReference type="ChEBI" id="CHEBI:49883"/>
    </ligand>
</feature>
<organism evidence="14 15">
    <name type="scientific">Prolixibacter denitrificans</name>
    <dbReference type="NCBI Taxonomy" id="1541063"/>
    <lineage>
        <taxon>Bacteria</taxon>
        <taxon>Pseudomonadati</taxon>
        <taxon>Bacteroidota</taxon>
        <taxon>Bacteroidia</taxon>
        <taxon>Marinilabiliales</taxon>
        <taxon>Prolixibacteraceae</taxon>
        <taxon>Prolixibacter</taxon>
    </lineage>
</organism>
<feature type="binding site" evidence="11">
    <location>
        <position position="484"/>
    </location>
    <ligand>
        <name>[4Fe-4S] cluster</name>
        <dbReference type="ChEBI" id="CHEBI:49883"/>
    </ligand>
</feature>
<feature type="domain" description="Nitrite/Sulfite reductase ferredoxin-like" evidence="13">
    <location>
        <begin position="85"/>
        <end position="134"/>
    </location>
</feature>
<comment type="pathway">
    <text evidence="11">Sulfur metabolism; hydrogen sulfide biosynthesis; hydrogen sulfide from sulfite (NADPH route): step 1/1.</text>
</comment>
<evidence type="ECO:0000313" key="15">
    <source>
        <dbReference type="Proteomes" id="UP000396862"/>
    </source>
</evidence>
<dbReference type="InterPro" id="IPR005117">
    <property type="entry name" value="NiRdtase/SiRdtase_haem-b_fer"/>
</dbReference>
<keyword evidence="4 11" id="KW-0349">Heme</keyword>
<evidence type="ECO:0000256" key="4">
    <source>
        <dbReference type="ARBA" id="ARBA00022617"/>
    </source>
</evidence>
<evidence type="ECO:0000256" key="2">
    <source>
        <dbReference type="ARBA" id="ARBA00022485"/>
    </source>
</evidence>
<comment type="subunit">
    <text evidence="11">Alpha(8)-beta(8). The alpha component is a flavoprotein, the beta component is a hemoprotein.</text>
</comment>
<comment type="cofactor">
    <cofactor evidence="11">
        <name>[4Fe-4S] cluster</name>
        <dbReference type="ChEBI" id="CHEBI:49883"/>
    </cofactor>
    <text evidence="11">Binds 1 [4Fe-4S] cluster per subunit.</text>
</comment>
<keyword evidence="5 11" id="KW-0479">Metal-binding</keyword>
<feature type="binding site" description="axial binding residue" evidence="11">
    <location>
        <position position="488"/>
    </location>
    <ligand>
        <name>siroheme</name>
        <dbReference type="ChEBI" id="CHEBI:60052"/>
    </ligand>
    <ligandPart>
        <name>Fe</name>
        <dbReference type="ChEBI" id="CHEBI:18248"/>
    </ligandPart>
</feature>
<dbReference type="InterPro" id="IPR011786">
    <property type="entry name" value="CysI"/>
</dbReference>
<dbReference type="InterPro" id="IPR045169">
    <property type="entry name" value="NO2/SO3_Rdtase_4Fe4S_prot"/>
</dbReference>
<feature type="domain" description="Nitrite/Sulfite reductase ferredoxin-like" evidence="13">
    <location>
        <begin position="357"/>
        <end position="420"/>
    </location>
</feature>
<evidence type="ECO:0000256" key="5">
    <source>
        <dbReference type="ARBA" id="ARBA00022723"/>
    </source>
</evidence>
<keyword evidence="9 11" id="KW-0411">Iron-sulfur</keyword>
<evidence type="ECO:0000256" key="3">
    <source>
        <dbReference type="ARBA" id="ARBA00022605"/>
    </source>
</evidence>
<evidence type="ECO:0000256" key="8">
    <source>
        <dbReference type="ARBA" id="ARBA00023004"/>
    </source>
</evidence>
<dbReference type="PROSITE" id="PS00365">
    <property type="entry name" value="NIR_SIR"/>
    <property type="match status" value="1"/>
</dbReference>
<evidence type="ECO:0000256" key="7">
    <source>
        <dbReference type="ARBA" id="ARBA00023002"/>
    </source>
</evidence>
<dbReference type="Pfam" id="PF03460">
    <property type="entry name" value="NIR_SIR_ferr"/>
    <property type="match status" value="2"/>
</dbReference>
<accession>A0ABQ0ZM02</accession>
<reference evidence="14 15" key="1">
    <citation type="submission" date="2019-10" db="EMBL/GenBank/DDBJ databases">
        <title>Prolixibacter strains distinguished by the presence of nitrate reductase genes were adept at nitrate-dependent anaerobic corrosion of metallic iron and carbon steel.</title>
        <authorList>
            <person name="Iino T."/>
            <person name="Shono N."/>
            <person name="Ito K."/>
            <person name="Nakamura R."/>
            <person name="Sueoka K."/>
            <person name="Harayama S."/>
            <person name="Ohkuma M."/>
        </authorList>
    </citation>
    <scope>NUCLEOTIDE SEQUENCE [LARGE SCALE GENOMIC DNA]</scope>
    <source>
        <strain evidence="14 15">MIC1-1</strain>
    </source>
</reference>
<keyword evidence="3 11" id="KW-0028">Amino-acid biosynthesis</keyword>
<keyword evidence="15" id="KW-1185">Reference proteome</keyword>
<sequence>MCINLKTKTMSEQINWDVLSELEKLKYDSNYLRGTLTESLADPITGAIAAADQQISKFHGIYQQQDRDLELERKKQKLEPAWSFLIRVRLPGGIATGEQWLTMDSLSDTHANSTLKLTTRQAFQLHGVFKRKLKSTIQGINRSLLDTIAACGDVNRNVMASPNPYGSKVHGEIQDIARQLSAHLLPQTPAYHEIWLDKKLVAGGQQEIEPLYGKRYLPRKFKIGIAIPPNNDTDIFSQDVGLIAIEENGKLAGFNVAVGGGMGSTFGRNDTYPRVGNVLGFATPDQVLDVVEKVVLIQRDNGNREDRKRARLKYTIDSYGLDWFVKELHERLGYELEAERSYTFTRNGDDYGWHENDGRWYYTLFIEGGRVKNTGTYQLKTALREVAKLGLCDFRLTGNQNLVLGNIAAGDKKKITDTLQQWGVIQEELSGLRRNSIACVALNTCPLAFAEAERYLPSLITKIEKLLDEVGLFQDEIVIRMTGCPNGCGRPSLAEIGLIGKSLGHYNLYLGGGFSGERLNNLYRETLTEEEILETLRPLLKQYAEEREEGERFGDFVIRAGIVKEIKEGAEFRH</sequence>
<dbReference type="Proteomes" id="UP000396862">
    <property type="component" value="Unassembled WGS sequence"/>
</dbReference>
<name>A0ABQ0ZM02_9BACT</name>
<evidence type="ECO:0000259" key="13">
    <source>
        <dbReference type="Pfam" id="PF03460"/>
    </source>
</evidence>
<feature type="binding site" evidence="11">
    <location>
        <position position="439"/>
    </location>
    <ligand>
        <name>[4Fe-4S] cluster</name>
        <dbReference type="ChEBI" id="CHEBI:49883"/>
    </ligand>
</feature>
<dbReference type="NCBIfam" id="NF010029">
    <property type="entry name" value="PRK13504.1"/>
    <property type="match status" value="1"/>
</dbReference>
<dbReference type="Gene3D" id="3.30.413.10">
    <property type="entry name" value="Sulfite Reductase Hemoprotein, domain 1"/>
    <property type="match status" value="2"/>
</dbReference>
<dbReference type="InterPro" id="IPR006067">
    <property type="entry name" value="NO2/SO3_Rdtase_4Fe4S_dom"/>
</dbReference>
<protein>
    <recommendedName>
        <fullName evidence="11">Sulfite reductase [NADPH] hemoprotein beta-component</fullName>
        <shortName evidence="11">SiR-HP</shortName>
        <shortName evidence="11">SiRHP</shortName>
        <ecNumber evidence="11">1.8.1.2</ecNumber>
    </recommendedName>
</protein>
<proteinExistence type="inferred from homology"/>
<evidence type="ECO:0000256" key="10">
    <source>
        <dbReference type="ARBA" id="ARBA00023192"/>
    </source>
</evidence>
<dbReference type="PRINTS" id="PR00397">
    <property type="entry name" value="SIROHAEM"/>
</dbReference>
<dbReference type="SUPFAM" id="SSF56014">
    <property type="entry name" value="Nitrite and sulphite reductase 4Fe-4S domain-like"/>
    <property type="match status" value="2"/>
</dbReference>
<dbReference type="InterPro" id="IPR036136">
    <property type="entry name" value="Nit/Sulf_reduc_fer-like_dom_sf"/>
</dbReference>
<evidence type="ECO:0000256" key="11">
    <source>
        <dbReference type="HAMAP-Rule" id="MF_01540"/>
    </source>
</evidence>
<evidence type="ECO:0000313" key="14">
    <source>
        <dbReference type="EMBL" id="GET22339.1"/>
    </source>
</evidence>
<evidence type="ECO:0000259" key="12">
    <source>
        <dbReference type="Pfam" id="PF01077"/>
    </source>
</evidence>
<gene>
    <name evidence="11 14" type="primary">cysI</name>
    <name evidence="14" type="ORF">JCM18694_25850</name>
</gene>
<dbReference type="PANTHER" id="PTHR11493">
    <property type="entry name" value="SULFITE REDUCTASE [NADPH] SUBUNIT BETA-RELATED"/>
    <property type="match status" value="1"/>
</dbReference>
<dbReference type="HAMAP" id="MF_01540">
    <property type="entry name" value="CysI"/>
    <property type="match status" value="1"/>
</dbReference>
<evidence type="ECO:0000256" key="6">
    <source>
        <dbReference type="ARBA" id="ARBA00022857"/>
    </source>
</evidence>
<comment type="similarity">
    <text evidence="1 11">Belongs to the nitrite and sulfite reductase 4Fe-4S domain family.</text>
</comment>
<dbReference type="EMBL" id="BLAU01000001">
    <property type="protein sequence ID" value="GET22339.1"/>
    <property type="molecule type" value="Genomic_DNA"/>
</dbReference>
<keyword evidence="10 11" id="KW-0198">Cysteine biosynthesis</keyword>
<dbReference type="EC" id="1.8.1.2" evidence="11"/>
<feature type="domain" description="Nitrite/sulphite reductase 4Fe-4S" evidence="12">
    <location>
        <begin position="181"/>
        <end position="333"/>
    </location>
</feature>
<comment type="cofactor">
    <cofactor evidence="11">
        <name>siroheme</name>
        <dbReference type="ChEBI" id="CHEBI:60052"/>
    </cofactor>
    <text evidence="11">Binds 1 siroheme per subunit.</text>
</comment>
<dbReference type="InterPro" id="IPR045854">
    <property type="entry name" value="NO2/SO3_Rdtase_4Fe4S_sf"/>
</dbReference>
<comment type="caution">
    <text evidence="14">The sequence shown here is derived from an EMBL/GenBank/DDBJ whole genome shotgun (WGS) entry which is preliminary data.</text>
</comment>
<dbReference type="PANTHER" id="PTHR11493:SF47">
    <property type="entry name" value="SULFITE REDUCTASE [NADPH] SUBUNIT BETA"/>
    <property type="match status" value="1"/>
</dbReference>
<evidence type="ECO:0000256" key="9">
    <source>
        <dbReference type="ARBA" id="ARBA00023014"/>
    </source>
</evidence>
<comment type="catalytic activity">
    <reaction evidence="11">
        <text>hydrogen sulfide + 3 NADP(+) + 3 H2O = sulfite + 3 NADPH + 4 H(+)</text>
        <dbReference type="Rhea" id="RHEA:13801"/>
        <dbReference type="ChEBI" id="CHEBI:15377"/>
        <dbReference type="ChEBI" id="CHEBI:15378"/>
        <dbReference type="ChEBI" id="CHEBI:17359"/>
        <dbReference type="ChEBI" id="CHEBI:29919"/>
        <dbReference type="ChEBI" id="CHEBI:57783"/>
        <dbReference type="ChEBI" id="CHEBI:58349"/>
        <dbReference type="EC" id="1.8.1.2"/>
    </reaction>
</comment>
<comment type="function">
    <text evidence="11">Component of the sulfite reductase complex that catalyzes the 6-electron reduction of sulfite to sulfide. This is one of several activities required for the biosynthesis of L-cysteine from sulfate.</text>
</comment>
<feature type="binding site" evidence="11">
    <location>
        <position position="488"/>
    </location>
    <ligand>
        <name>[4Fe-4S] cluster</name>
        <dbReference type="ChEBI" id="CHEBI:49883"/>
    </ligand>
</feature>
<keyword evidence="7 11" id="KW-0560">Oxidoreductase</keyword>
<dbReference type="InterPro" id="IPR006066">
    <property type="entry name" value="NO2/SO3_Rdtase_FeS/sirohaem_BS"/>
</dbReference>